<dbReference type="InterPro" id="IPR045028">
    <property type="entry name" value="DinG/Rad3-like"/>
</dbReference>
<dbReference type="EMBL" id="ACUX02000007">
    <property type="protein sequence ID" value="EEZ61121.1"/>
    <property type="molecule type" value="Genomic_DNA"/>
</dbReference>
<evidence type="ECO:0000256" key="1">
    <source>
        <dbReference type="ARBA" id="ARBA00022741"/>
    </source>
</evidence>
<proteinExistence type="inferred from homology"/>
<dbReference type="Gene3D" id="3.30.420.10">
    <property type="entry name" value="Ribonuclease H-like superfamily/Ribonuclease H"/>
    <property type="match status" value="1"/>
</dbReference>
<dbReference type="RefSeq" id="WP_006362451.1">
    <property type="nucleotide sequence ID" value="NZ_GG700630.1"/>
</dbReference>
<dbReference type="eggNOG" id="COG1199">
    <property type="taxonomic scope" value="Bacteria"/>
</dbReference>
<keyword evidence="8" id="KW-0347">Helicase</keyword>
<dbReference type="HOGENOM" id="CLU_012117_1_0_11"/>
<dbReference type="OrthoDB" id="9805194at2"/>
<dbReference type="InterPro" id="IPR013520">
    <property type="entry name" value="Ribonucl_H"/>
</dbReference>
<dbReference type="GeneID" id="85007718"/>
<dbReference type="GO" id="GO:0006139">
    <property type="term" value="P:nucleobase-containing compound metabolic process"/>
    <property type="evidence" value="ECO:0007669"/>
    <property type="project" value="InterPro"/>
</dbReference>
<dbReference type="SMART" id="SM00487">
    <property type="entry name" value="DEXDc"/>
    <property type="match status" value="1"/>
</dbReference>
<dbReference type="SUPFAM" id="SSF52540">
    <property type="entry name" value="P-loop containing nucleoside triphosphate hydrolases"/>
    <property type="match status" value="1"/>
</dbReference>
<dbReference type="PANTHER" id="PTHR11472">
    <property type="entry name" value="DNA REPAIR DEAD HELICASE RAD3/XP-D SUBFAMILY MEMBER"/>
    <property type="match status" value="1"/>
</dbReference>
<reference evidence="8" key="1">
    <citation type="submission" date="2009-10" db="EMBL/GenBank/DDBJ databases">
        <authorList>
            <person name="Weinstock G."/>
            <person name="Sodergren E."/>
            <person name="Clifton S."/>
            <person name="Fulton L."/>
            <person name="Fulton B."/>
            <person name="Courtney L."/>
            <person name="Fronick C."/>
            <person name="Harrison M."/>
            <person name="Strong C."/>
            <person name="Farmer C."/>
            <person name="Delahaunty K."/>
            <person name="Markovic C."/>
            <person name="Hall O."/>
            <person name="Minx P."/>
            <person name="Tomlinson C."/>
            <person name="Mitreva M."/>
            <person name="Nelson J."/>
            <person name="Hou S."/>
            <person name="Wollam A."/>
            <person name="Pepin K.H."/>
            <person name="Johnson M."/>
            <person name="Bhonagiri V."/>
            <person name="Nash W.E."/>
            <person name="Warren W."/>
            <person name="Chinwalla A."/>
            <person name="Mardis E.R."/>
            <person name="Wilson R.K."/>
        </authorList>
    </citation>
    <scope>NUCLEOTIDE SEQUENCE [LARGE SCALE GENOMIC DNA]</scope>
    <source>
        <strain evidence="8">ATCC 700122</strain>
    </source>
</reference>
<keyword evidence="3 8" id="KW-0540">Nuclease</keyword>
<gene>
    <name evidence="8" type="ORF">HMPREF0762_01195</name>
</gene>
<feature type="region of interest" description="Disordered" evidence="6">
    <location>
        <begin position="290"/>
        <end position="313"/>
    </location>
</feature>
<evidence type="ECO:0000256" key="2">
    <source>
        <dbReference type="ARBA" id="ARBA00022801"/>
    </source>
</evidence>
<dbReference type="STRING" id="649764.HMPREF0762_01195"/>
<evidence type="ECO:0000313" key="8">
    <source>
        <dbReference type="EMBL" id="EEZ61121.1"/>
    </source>
</evidence>
<dbReference type="GO" id="GO:0005524">
    <property type="term" value="F:ATP binding"/>
    <property type="evidence" value="ECO:0007669"/>
    <property type="project" value="UniProtKB-KW"/>
</dbReference>
<protein>
    <submittedName>
        <fullName evidence="8">DnaQ family exonuclease/DinG family helicase</fullName>
    </submittedName>
</protein>
<dbReference type="Proteomes" id="UP000006001">
    <property type="component" value="Unassembled WGS sequence"/>
</dbReference>
<dbReference type="CDD" id="cd06127">
    <property type="entry name" value="DEDDh"/>
    <property type="match status" value="1"/>
</dbReference>
<keyword evidence="4" id="KW-0067">ATP-binding</keyword>
<feature type="compositionally biased region" description="Basic and acidic residues" evidence="6">
    <location>
        <begin position="300"/>
        <end position="313"/>
    </location>
</feature>
<keyword evidence="9" id="KW-1185">Reference proteome</keyword>
<evidence type="ECO:0000313" key="9">
    <source>
        <dbReference type="Proteomes" id="UP000006001"/>
    </source>
</evidence>
<dbReference type="SMART" id="SM00491">
    <property type="entry name" value="HELICc2"/>
    <property type="match status" value="1"/>
</dbReference>
<dbReference type="FunFam" id="3.30.420.10:FF:000045">
    <property type="entry name" value="3'-5' exonuclease DinG"/>
    <property type="match status" value="1"/>
</dbReference>
<accession>D0WHF7</accession>
<comment type="similarity">
    <text evidence="5">Belongs to the helicase family. DinG subfamily.</text>
</comment>
<dbReference type="GO" id="GO:0004527">
    <property type="term" value="F:exonuclease activity"/>
    <property type="evidence" value="ECO:0007669"/>
    <property type="project" value="UniProtKB-KW"/>
</dbReference>
<feature type="domain" description="Helicase ATP-binding" evidence="7">
    <location>
        <begin position="345"/>
        <end position="619"/>
    </location>
</feature>
<dbReference type="Gene3D" id="3.40.50.300">
    <property type="entry name" value="P-loop containing nucleotide triphosphate hydrolases"/>
    <property type="match status" value="2"/>
</dbReference>
<dbReference type="GO" id="GO:0003678">
    <property type="term" value="F:DNA helicase activity"/>
    <property type="evidence" value="ECO:0007669"/>
    <property type="project" value="TreeGrafter"/>
</dbReference>
<dbReference type="AlphaFoldDB" id="D0WHF7"/>
<dbReference type="eggNOG" id="COG2176">
    <property type="taxonomic scope" value="Bacteria"/>
</dbReference>
<dbReference type="Pfam" id="PF13307">
    <property type="entry name" value="Helicase_C_2"/>
    <property type="match status" value="1"/>
</dbReference>
<name>D0WHF7_SLAES</name>
<dbReference type="GO" id="GO:0016818">
    <property type="term" value="F:hydrolase activity, acting on acid anhydrides, in phosphorus-containing anhydrides"/>
    <property type="evidence" value="ECO:0007669"/>
    <property type="project" value="InterPro"/>
</dbReference>
<keyword evidence="3 8" id="KW-0269">Exonuclease</keyword>
<organism evidence="8 9">
    <name type="scientific">Slackia exigua (strain ATCC 700122 / DSM 15923 / CIP 105133 / JCM 11022 / KCTC 5966 / S-7)</name>
    <dbReference type="NCBI Taxonomy" id="649764"/>
    <lineage>
        <taxon>Bacteria</taxon>
        <taxon>Bacillati</taxon>
        <taxon>Actinomycetota</taxon>
        <taxon>Coriobacteriia</taxon>
        <taxon>Eggerthellales</taxon>
        <taxon>Eggerthellaceae</taxon>
        <taxon>Slackia</taxon>
    </lineage>
</organism>
<evidence type="ECO:0000256" key="5">
    <source>
        <dbReference type="ARBA" id="ARBA00038058"/>
    </source>
</evidence>
<dbReference type="SMART" id="SM00479">
    <property type="entry name" value="EXOIII"/>
    <property type="match status" value="1"/>
</dbReference>
<dbReference type="PANTHER" id="PTHR11472:SF34">
    <property type="entry name" value="REGULATOR OF TELOMERE ELONGATION HELICASE 1"/>
    <property type="match status" value="1"/>
</dbReference>
<evidence type="ECO:0000256" key="3">
    <source>
        <dbReference type="ARBA" id="ARBA00022839"/>
    </source>
</evidence>
<dbReference type="GO" id="GO:0003676">
    <property type="term" value="F:nucleic acid binding"/>
    <property type="evidence" value="ECO:0007669"/>
    <property type="project" value="InterPro"/>
</dbReference>
<dbReference type="InterPro" id="IPR027417">
    <property type="entry name" value="P-loop_NTPase"/>
</dbReference>
<dbReference type="InterPro" id="IPR036397">
    <property type="entry name" value="RNaseH_sf"/>
</dbReference>
<evidence type="ECO:0000256" key="4">
    <source>
        <dbReference type="ARBA" id="ARBA00022840"/>
    </source>
</evidence>
<dbReference type="SUPFAM" id="SSF53098">
    <property type="entry name" value="Ribonuclease H-like"/>
    <property type="match status" value="1"/>
</dbReference>
<dbReference type="InterPro" id="IPR012337">
    <property type="entry name" value="RNaseH-like_sf"/>
</dbReference>
<dbReference type="InterPro" id="IPR006555">
    <property type="entry name" value="ATP-dep_Helicase_C"/>
</dbReference>
<comment type="caution">
    <text evidence="8">The sequence shown here is derived from an EMBL/GenBank/DDBJ whole genome shotgun (WGS) entry which is preliminary data.</text>
</comment>
<dbReference type="InterPro" id="IPR014001">
    <property type="entry name" value="Helicase_ATP-bd"/>
</dbReference>
<evidence type="ECO:0000256" key="6">
    <source>
        <dbReference type="SAM" id="MobiDB-lite"/>
    </source>
</evidence>
<keyword evidence="2" id="KW-0378">Hydrolase</keyword>
<dbReference type="InterPro" id="IPR014013">
    <property type="entry name" value="Helic_SF1/SF2_ATP-bd_DinG/Rad3"/>
</dbReference>
<sequence length="1045" mass="114739">MLGYQRLKRGAIKPMSDALTKLNEYITDGTPADIRERYASLKEYAAVSDFGRLDEDVVVLDTETTGFSQNHDELTQIAAARMKQGRIVEWFVTFVNPGKPIPEEVARLTDIHDEDVADAPSPDDARIQLAAFVGDSCIVAHNAAFDKGFCTKSQGGAPLSDNLWIDSLDLARIALPRLKSHRLIDIVKAFDAPVSTHRADADVEALCAAYRIMLAAIAKMPKDLVSYIAELADADSWPTGAVFKDMTNFQQAVCEAKADSPAVLEKKFPFTLRALRSVRFRAASCASAPRASDTASDAGSPKDRAETGDDLARRSGEIVDLSSADRPLELPSQQDLDAMFDARGVVGEMYAGYEPRMEQKIMASEVLRAFSTSTNLVVEAGTGVGKSMAYLLPSAMAALRNGIPVGVATKTNALLDQIVYKELPLLHDALAAKGFGDLQYVALKGFRHYPCLLRIDSVMRDGVHDVNVSGRDISQAPSLAGMLSFIEQTEYDDIDGLKIDYRVLPRYAVTTESRDCLRRKCPFYGTYCFVHGSRKKAERSHIVVTNHSLFFRDASSDGSLLPKAPFWVVDEAHGAEAEARRALSVSLDASEMLRLSRRLASDEGARNPFVRLERRAPECEAVLPEASTLFFGLTEKAKKRGKDFAVAAASFAHGMKDLSACATQQDRRYDVFDLWINDDVRACDAFVELVKKASQFREAAERLASSGSELVAFLEETDGLGDVQRDIATIAIDVKSMLQACEAIMETPDRNYVYSAHVSRKPEHVAERLEAMLIDVGQELDQTLYERTRSIVYASATLSVGHGFSSFNRAMGLGGDGPARVNECLLGSSYDFENHMRVFVLNDIPDPRDPAYLPILEGLLARAHIAQGGSMLTLFTNRREMETCFDDINPRMKEEGLRVVCQKWGVSTKGLRDEFIANETLSLFALKSFWEGFDAPGSTLKGVIIPRLPFSSPNDPLSKERAAREKGAWSKYCLPAAVIDLKQAAGRLIRSSTDTGILILADRRLVTMGYGRTFLRSLPSQNITVCSTDELIEAMTGGLFGSLSG</sequence>
<evidence type="ECO:0000259" key="7">
    <source>
        <dbReference type="PROSITE" id="PS51193"/>
    </source>
</evidence>
<dbReference type="Pfam" id="PF00929">
    <property type="entry name" value="RNase_T"/>
    <property type="match status" value="1"/>
</dbReference>
<keyword evidence="1" id="KW-0547">Nucleotide-binding</keyword>
<dbReference type="PROSITE" id="PS51193">
    <property type="entry name" value="HELICASE_ATP_BIND_2"/>
    <property type="match status" value="1"/>
</dbReference>